<evidence type="ECO:0000313" key="10">
    <source>
        <dbReference type="EMBL" id="MED6273816.1"/>
    </source>
</evidence>
<dbReference type="PROSITE" id="PS00107">
    <property type="entry name" value="PROTEIN_KINASE_ATP"/>
    <property type="match status" value="1"/>
</dbReference>
<dbReference type="Pfam" id="PF00069">
    <property type="entry name" value="Pkinase"/>
    <property type="match status" value="1"/>
</dbReference>
<comment type="similarity">
    <text evidence="1">Belongs to the protein kinase superfamily. CAMK Ser/Thr protein kinase family.</text>
</comment>
<feature type="compositionally biased region" description="Basic and acidic residues" evidence="7">
    <location>
        <begin position="151"/>
        <end position="165"/>
    </location>
</feature>
<dbReference type="InterPro" id="IPR017441">
    <property type="entry name" value="Protein_kinase_ATP_BS"/>
</dbReference>
<evidence type="ECO:0000256" key="1">
    <source>
        <dbReference type="ARBA" id="ARBA00006692"/>
    </source>
</evidence>
<sequence length="816" mass="90839">MTDLRVHTEGQRGLDICVFDWPSDKSACFLHIYSYKMDKDDKKPKTYVSTFRFALKPQGGKQKENGLGTTKRMLTGNKLRCSSAAGIGVTASKTSFKNSVASLTQTQCSTGHAGEYTCMAENSAGRTSSSALLQITEHGAGPKEIPTSSNHEQRNDVSLKSESHKNTVGSWQHREEKDKVIRDCRLQTKTPISKGPPLEFLDPPEKVEVCVGQLARLHCEFKSSSLPVACCWIYNKAKVVSGGSRVTVTSEGTQSSLEISEAVPEDTGSYTVIVRNRHGSAQHTLSLSVIDRPTPPSSQPVASRVSTQSLVLSWTGPSYDGGTAVLGYIVEALQEGSKEPGSWTEISRCTSEPSQESLYIKMAAAKEEKHQPDSYVTVTIDTQHRVRDHYNVHEKLGVGKFGEVYRLTHKETGKEFAAKFYRARTSKDKSEAHKEIKIMNKLHHPKIVQCLAAYELRPELAMVMEYVAGGELFERIVDENFEHTEPTSARYVQQILEGMQYVHKQKIIHLDLKPENIVCVDTSGTQIKIIDFGLASELVEGKPLMVMHGTPEFVAPEVINYEPVGIETDMWSIGVICFILLSGESPFQGNNDAETFSLVTAASFEFDPESFEDISDEAKDFIRSLLKKDRRSRLSCTEALAHSWMASFTPLIRRPTKSLNKEKMRRFLARRKWKKTGQAVLALNRMANLYSRPEYSGSSSEEPVWSREAEAAIQSLDKQLQTEPHFQQALKDITLPKGETAQLTCLVDGYPQPEVKWLHNKEPLCDSSRVKMQQDEDGFCSLVVADLAPSDSGTYVCIAQNKLGEAMCSAKLKVEL</sequence>
<dbReference type="PROSITE" id="PS50011">
    <property type="entry name" value="PROTEIN_KINASE_DOM"/>
    <property type="match status" value="1"/>
</dbReference>
<dbReference type="PROSITE" id="PS00108">
    <property type="entry name" value="PROTEIN_KINASE_ST"/>
    <property type="match status" value="1"/>
</dbReference>
<evidence type="ECO:0000259" key="8">
    <source>
        <dbReference type="PROSITE" id="PS50011"/>
    </source>
</evidence>
<protein>
    <recommendedName>
        <fullName evidence="12">Myosin light chain kinase, smooth muscle-like</fullName>
    </recommendedName>
</protein>
<feature type="domain" description="Ig-like" evidence="9">
    <location>
        <begin position="724"/>
        <end position="815"/>
    </location>
</feature>
<dbReference type="SUPFAM" id="SSF49265">
    <property type="entry name" value="Fibronectin type III"/>
    <property type="match status" value="1"/>
</dbReference>
<evidence type="ECO:0000256" key="6">
    <source>
        <dbReference type="PROSITE-ProRule" id="PRU10141"/>
    </source>
</evidence>
<keyword evidence="4 6" id="KW-0067">ATP-binding</keyword>
<feature type="domain" description="Protein kinase" evidence="8">
    <location>
        <begin position="390"/>
        <end position="645"/>
    </location>
</feature>
<dbReference type="EMBL" id="JAHUTJ010025241">
    <property type="protein sequence ID" value="MED6273816.1"/>
    <property type="molecule type" value="Genomic_DNA"/>
</dbReference>
<dbReference type="InterPro" id="IPR013783">
    <property type="entry name" value="Ig-like_fold"/>
</dbReference>
<comment type="caution">
    <text evidence="10">The sequence shown here is derived from an EMBL/GenBank/DDBJ whole genome shotgun (WGS) entry which is preliminary data.</text>
</comment>
<dbReference type="InterPro" id="IPR011009">
    <property type="entry name" value="Kinase-like_dom_sf"/>
</dbReference>
<dbReference type="InterPro" id="IPR003599">
    <property type="entry name" value="Ig_sub"/>
</dbReference>
<dbReference type="InterPro" id="IPR036116">
    <property type="entry name" value="FN3_sf"/>
</dbReference>
<evidence type="ECO:0000256" key="5">
    <source>
        <dbReference type="ARBA" id="ARBA00023319"/>
    </source>
</evidence>
<dbReference type="InterPro" id="IPR013098">
    <property type="entry name" value="Ig_I-set"/>
</dbReference>
<dbReference type="Proteomes" id="UP001352852">
    <property type="component" value="Unassembled WGS sequence"/>
</dbReference>
<dbReference type="InterPro" id="IPR003961">
    <property type="entry name" value="FN3_dom"/>
</dbReference>
<dbReference type="InterPro" id="IPR036179">
    <property type="entry name" value="Ig-like_dom_sf"/>
</dbReference>
<dbReference type="SMART" id="SM00408">
    <property type="entry name" value="IGc2"/>
    <property type="match status" value="3"/>
</dbReference>
<dbReference type="SMART" id="SM00409">
    <property type="entry name" value="IG"/>
    <property type="match status" value="3"/>
</dbReference>
<dbReference type="InterPro" id="IPR003598">
    <property type="entry name" value="Ig_sub2"/>
</dbReference>
<organism evidence="10 11">
    <name type="scientific">Characodon lateralis</name>
    <dbReference type="NCBI Taxonomy" id="208331"/>
    <lineage>
        <taxon>Eukaryota</taxon>
        <taxon>Metazoa</taxon>
        <taxon>Chordata</taxon>
        <taxon>Craniata</taxon>
        <taxon>Vertebrata</taxon>
        <taxon>Euteleostomi</taxon>
        <taxon>Actinopterygii</taxon>
        <taxon>Neopterygii</taxon>
        <taxon>Teleostei</taxon>
        <taxon>Neoteleostei</taxon>
        <taxon>Acanthomorphata</taxon>
        <taxon>Ovalentaria</taxon>
        <taxon>Atherinomorphae</taxon>
        <taxon>Cyprinodontiformes</taxon>
        <taxon>Goodeidae</taxon>
        <taxon>Characodon</taxon>
    </lineage>
</organism>
<evidence type="ECO:0000313" key="11">
    <source>
        <dbReference type="Proteomes" id="UP001352852"/>
    </source>
</evidence>
<dbReference type="InterPro" id="IPR000719">
    <property type="entry name" value="Prot_kinase_dom"/>
</dbReference>
<feature type="domain" description="Ig-like" evidence="9">
    <location>
        <begin position="196"/>
        <end position="288"/>
    </location>
</feature>
<proteinExistence type="inferred from homology"/>
<evidence type="ECO:0000256" key="3">
    <source>
        <dbReference type="ARBA" id="ARBA00022741"/>
    </source>
</evidence>
<evidence type="ECO:0000259" key="9">
    <source>
        <dbReference type="PROSITE" id="PS50835"/>
    </source>
</evidence>
<evidence type="ECO:0000256" key="2">
    <source>
        <dbReference type="ARBA" id="ARBA00022737"/>
    </source>
</evidence>
<feature type="region of interest" description="Disordered" evidence="7">
    <location>
        <begin position="140"/>
        <end position="174"/>
    </location>
</feature>
<evidence type="ECO:0008006" key="12">
    <source>
        <dbReference type="Google" id="ProtNLM"/>
    </source>
</evidence>
<dbReference type="Gene3D" id="2.60.40.10">
    <property type="entry name" value="Immunoglobulins"/>
    <property type="match status" value="4"/>
</dbReference>
<dbReference type="Gene3D" id="3.30.200.20">
    <property type="entry name" value="Phosphorylase Kinase, domain 1"/>
    <property type="match status" value="1"/>
</dbReference>
<gene>
    <name evidence="10" type="ORF">CHARACLAT_010234</name>
</gene>
<dbReference type="Gene3D" id="1.10.510.10">
    <property type="entry name" value="Transferase(Phosphotransferase) domain 1"/>
    <property type="match status" value="1"/>
</dbReference>
<keyword evidence="5" id="KW-0393">Immunoglobulin domain</keyword>
<dbReference type="SMART" id="SM00220">
    <property type="entry name" value="S_TKc"/>
    <property type="match status" value="1"/>
</dbReference>
<evidence type="ECO:0000256" key="7">
    <source>
        <dbReference type="SAM" id="MobiDB-lite"/>
    </source>
</evidence>
<dbReference type="CDD" id="cd00063">
    <property type="entry name" value="FN3"/>
    <property type="match status" value="1"/>
</dbReference>
<evidence type="ECO:0000256" key="4">
    <source>
        <dbReference type="ARBA" id="ARBA00022840"/>
    </source>
</evidence>
<dbReference type="InterPro" id="IPR007110">
    <property type="entry name" value="Ig-like_dom"/>
</dbReference>
<dbReference type="PANTHER" id="PTHR47633:SF9">
    <property type="entry name" value="NON-SPECIFIC SERINE_THREONINE PROTEIN KINASE"/>
    <property type="match status" value="1"/>
</dbReference>
<dbReference type="PROSITE" id="PS50835">
    <property type="entry name" value="IG_LIKE"/>
    <property type="match status" value="2"/>
</dbReference>
<reference evidence="10 11" key="1">
    <citation type="submission" date="2021-06" db="EMBL/GenBank/DDBJ databases">
        <authorList>
            <person name="Palmer J.M."/>
        </authorList>
    </citation>
    <scope>NUCLEOTIDE SEQUENCE [LARGE SCALE GENOMIC DNA]</scope>
    <source>
        <strain evidence="10 11">CL_MEX2019</strain>
        <tissue evidence="10">Muscle</tissue>
    </source>
</reference>
<dbReference type="PANTHER" id="PTHR47633">
    <property type="entry name" value="IMMUNOGLOBULIN"/>
    <property type="match status" value="1"/>
</dbReference>
<dbReference type="Pfam" id="PF07679">
    <property type="entry name" value="I-set"/>
    <property type="match status" value="2"/>
</dbReference>
<keyword evidence="2" id="KW-0677">Repeat</keyword>
<feature type="binding site" evidence="6">
    <location>
        <position position="419"/>
    </location>
    <ligand>
        <name>ATP</name>
        <dbReference type="ChEBI" id="CHEBI:30616"/>
    </ligand>
</feature>
<name>A0ABU7DFB8_9TELE</name>
<accession>A0ABU7DFB8</accession>
<keyword evidence="3 6" id="KW-0547">Nucleotide-binding</keyword>
<dbReference type="InterPro" id="IPR008271">
    <property type="entry name" value="Ser/Thr_kinase_AS"/>
</dbReference>
<dbReference type="SUPFAM" id="SSF56112">
    <property type="entry name" value="Protein kinase-like (PK-like)"/>
    <property type="match status" value="1"/>
</dbReference>
<dbReference type="SUPFAM" id="SSF48726">
    <property type="entry name" value="Immunoglobulin"/>
    <property type="match status" value="3"/>
</dbReference>
<keyword evidence="11" id="KW-1185">Reference proteome</keyword>